<dbReference type="OMA" id="HAMGEGF"/>
<comment type="catalytic activity">
    <reaction evidence="8">
        <text>2 cob(II)yrinate a,c diamide + reduced [electron-transfer flavoprotein] + 2 ATP = 2 adenosylcob(III)yrinate a,c-diamide + 2 triphosphate + oxidized [electron-transfer flavoprotein] + 3 H(+)</text>
        <dbReference type="Rhea" id="RHEA:11528"/>
        <dbReference type="Rhea" id="RHEA-COMP:10685"/>
        <dbReference type="Rhea" id="RHEA-COMP:10686"/>
        <dbReference type="ChEBI" id="CHEBI:15378"/>
        <dbReference type="ChEBI" id="CHEBI:18036"/>
        <dbReference type="ChEBI" id="CHEBI:30616"/>
        <dbReference type="ChEBI" id="CHEBI:57692"/>
        <dbReference type="ChEBI" id="CHEBI:58307"/>
        <dbReference type="ChEBI" id="CHEBI:58503"/>
        <dbReference type="ChEBI" id="CHEBI:58537"/>
        <dbReference type="EC" id="2.5.1.17"/>
    </reaction>
</comment>
<evidence type="ECO:0000256" key="5">
    <source>
        <dbReference type="ARBA" id="ARBA00031529"/>
    </source>
</evidence>
<dbReference type="AlphaFoldDB" id="A0A7C2H837"/>
<dbReference type="Pfam" id="PF02572">
    <property type="entry name" value="CobA_CobO_BtuR"/>
    <property type="match status" value="1"/>
</dbReference>
<name>A0A7C2H837_DICTH</name>
<dbReference type="EMBL" id="DTDV01000023">
    <property type="protein sequence ID" value="HGK24635.1"/>
    <property type="molecule type" value="Genomic_DNA"/>
</dbReference>
<dbReference type="PANTHER" id="PTHR46638">
    <property type="entry name" value="CORRINOID ADENOSYLTRANSFERASE"/>
    <property type="match status" value="1"/>
</dbReference>
<dbReference type="InterPro" id="IPR027417">
    <property type="entry name" value="P-loop_NTPase"/>
</dbReference>
<evidence type="ECO:0000256" key="4">
    <source>
        <dbReference type="ARBA" id="ARBA00024929"/>
    </source>
</evidence>
<organism evidence="10">
    <name type="scientific">Dictyoglomus thermophilum</name>
    <dbReference type="NCBI Taxonomy" id="14"/>
    <lineage>
        <taxon>Bacteria</taxon>
        <taxon>Pseudomonadati</taxon>
        <taxon>Dictyoglomota</taxon>
        <taxon>Dictyoglomia</taxon>
        <taxon>Dictyoglomales</taxon>
        <taxon>Dictyoglomaceae</taxon>
        <taxon>Dictyoglomus</taxon>
    </lineage>
</organism>
<evidence type="ECO:0000256" key="8">
    <source>
        <dbReference type="ARBA" id="ARBA00048555"/>
    </source>
</evidence>
<reference evidence="10" key="1">
    <citation type="journal article" date="2020" name="mSystems">
        <title>Genome- and Community-Level Interaction Insights into Carbon Utilization and Element Cycling Functions of Hydrothermarchaeota in Hydrothermal Sediment.</title>
        <authorList>
            <person name="Zhou Z."/>
            <person name="Liu Y."/>
            <person name="Xu W."/>
            <person name="Pan J."/>
            <person name="Luo Z.H."/>
            <person name="Li M."/>
        </authorList>
    </citation>
    <scope>NUCLEOTIDE SEQUENCE [LARGE SCALE GENOMIC DNA]</scope>
    <source>
        <strain evidence="10">SpSt-70</strain>
    </source>
</reference>
<dbReference type="Gene3D" id="3.40.50.300">
    <property type="entry name" value="P-loop containing nucleotide triphosphate hydrolases"/>
    <property type="match status" value="1"/>
</dbReference>
<comment type="pathway">
    <text evidence="1">Cofactor biosynthesis; adenosylcobalamin biosynthesis; adenosylcobalamin from cob(II)yrinate a,c-diamide: step 2/7.</text>
</comment>
<comment type="caution">
    <text evidence="10">The sequence shown here is derived from an EMBL/GenBank/DDBJ whole genome shotgun (WGS) entry which is preliminary data.</text>
</comment>
<evidence type="ECO:0000256" key="6">
    <source>
        <dbReference type="ARBA" id="ARBA00033334"/>
    </source>
</evidence>
<gene>
    <name evidence="10" type="ORF">ENU78_09470</name>
</gene>
<dbReference type="PIRSF" id="PIRSF015617">
    <property type="entry name" value="Adensltrnsf_CobA"/>
    <property type="match status" value="1"/>
</dbReference>
<dbReference type="EC" id="2.5.1.17" evidence="3"/>
<keyword evidence="10" id="KW-0808">Transferase</keyword>
<dbReference type="GO" id="GO:0008817">
    <property type="term" value="F:corrinoid adenosyltransferase activity"/>
    <property type="evidence" value="ECO:0007669"/>
    <property type="project" value="UniProtKB-EC"/>
</dbReference>
<comment type="similarity">
    <text evidence="2">Belongs to the Cob(I)alamin adenosyltransferase family.</text>
</comment>
<dbReference type="GO" id="GO:0005524">
    <property type="term" value="F:ATP binding"/>
    <property type="evidence" value="ECO:0007669"/>
    <property type="project" value="InterPro"/>
</dbReference>
<dbReference type="InterPro" id="IPR003724">
    <property type="entry name" value="CblAdoTrfase_CobA"/>
</dbReference>
<evidence type="ECO:0000256" key="2">
    <source>
        <dbReference type="ARBA" id="ARBA00007487"/>
    </source>
</evidence>
<dbReference type="PANTHER" id="PTHR46638:SF1">
    <property type="entry name" value="CORRINOID ADENOSYLTRANSFERASE"/>
    <property type="match status" value="1"/>
</dbReference>
<protein>
    <recommendedName>
        <fullName evidence="3">corrinoid adenosyltransferase</fullName>
        <ecNumber evidence="3">2.5.1.17</ecNumber>
    </recommendedName>
    <alternativeName>
        <fullName evidence="5">Cob(II)alamin adenosyltransferase</fullName>
    </alternativeName>
    <alternativeName>
        <fullName evidence="7">Cob(II)yrinic acid a,c-diamide adenosyltransferase</fullName>
    </alternativeName>
    <alternativeName>
        <fullName evidence="6">Cobinamide/cobalamin adenosyltransferase</fullName>
    </alternativeName>
</protein>
<accession>A0A7C2H837</accession>
<comment type="function">
    <text evidence="4">Required for both de novo synthesis of the corrin ring for the assimilation of exogenous corrinoids. Participates in the adenosylation of a variety of incomplete and complete corrinoids.</text>
</comment>
<dbReference type="GO" id="GO:0009236">
    <property type="term" value="P:cobalamin biosynthetic process"/>
    <property type="evidence" value="ECO:0007669"/>
    <property type="project" value="InterPro"/>
</dbReference>
<evidence type="ECO:0000256" key="1">
    <source>
        <dbReference type="ARBA" id="ARBA00005121"/>
    </source>
</evidence>
<evidence type="ECO:0000256" key="3">
    <source>
        <dbReference type="ARBA" id="ARBA00012454"/>
    </source>
</evidence>
<evidence type="ECO:0000313" key="10">
    <source>
        <dbReference type="EMBL" id="HGK24635.1"/>
    </source>
</evidence>
<evidence type="ECO:0000256" key="7">
    <source>
        <dbReference type="ARBA" id="ARBA00033354"/>
    </source>
</evidence>
<comment type="catalytic activity">
    <reaction evidence="9">
        <text>2 cob(II)alamin + reduced [electron-transfer flavoprotein] + 2 ATP = 2 adenosylcob(III)alamin + 2 triphosphate + oxidized [electron-transfer flavoprotein] + 3 H(+)</text>
        <dbReference type="Rhea" id="RHEA:28671"/>
        <dbReference type="Rhea" id="RHEA-COMP:10685"/>
        <dbReference type="Rhea" id="RHEA-COMP:10686"/>
        <dbReference type="ChEBI" id="CHEBI:15378"/>
        <dbReference type="ChEBI" id="CHEBI:16304"/>
        <dbReference type="ChEBI" id="CHEBI:18036"/>
        <dbReference type="ChEBI" id="CHEBI:18408"/>
        <dbReference type="ChEBI" id="CHEBI:30616"/>
        <dbReference type="ChEBI" id="CHEBI:57692"/>
        <dbReference type="ChEBI" id="CHEBI:58307"/>
        <dbReference type="EC" id="2.5.1.17"/>
    </reaction>
</comment>
<sequence>MSVSKELSKGLVQVYTGEGKGKTTAALGQSIRAAGHGLKVLFVQFVKGNSFTGEFLFFRNSHNVTFWQFGRDCIYSSGIREKVVECNNCRECFIGKEGPSDMDIKVIRGGWERVKSVVRNYDLIVLDEISLAIFYKIISTEEVLEFLKNKPEKVEIILTGRYMPEEIIELADLVTEMKEVKHPYSRGILARWGIDY</sequence>
<evidence type="ECO:0000256" key="9">
    <source>
        <dbReference type="ARBA" id="ARBA00048692"/>
    </source>
</evidence>
<dbReference type="CDD" id="cd00561">
    <property type="entry name" value="CobA_ACA"/>
    <property type="match status" value="1"/>
</dbReference>
<proteinExistence type="inferred from homology"/>
<dbReference type="SUPFAM" id="SSF52540">
    <property type="entry name" value="P-loop containing nucleoside triphosphate hydrolases"/>
    <property type="match status" value="1"/>
</dbReference>